<proteinExistence type="predicted"/>
<protein>
    <recommendedName>
        <fullName evidence="1">Beta-lactamase-related domain-containing protein</fullName>
    </recommendedName>
</protein>
<evidence type="ECO:0000313" key="3">
    <source>
        <dbReference type="Proteomes" id="UP000266272"/>
    </source>
</evidence>
<evidence type="ECO:0000313" key="2">
    <source>
        <dbReference type="EMBL" id="RFU82082.1"/>
    </source>
</evidence>
<dbReference type="InterPro" id="IPR012338">
    <property type="entry name" value="Beta-lactam/transpept-like"/>
</dbReference>
<dbReference type="InterPro" id="IPR001466">
    <property type="entry name" value="Beta-lactam-related"/>
</dbReference>
<dbReference type="Pfam" id="PF00144">
    <property type="entry name" value="Beta-lactamase"/>
    <property type="match status" value="1"/>
</dbReference>
<sequence>MAQIHGHYDPKFEELQNLLQKNLDSKAEIGASITINIDGKDVVDIWGGFIDEECTRPWESDTIVGVWSSTKGVTSLALLMLIDRGLVDANAKVAQYWPEFAANGKQDIEIRHLLSHTSGLSAWEEDMTIDEMCEQDVAAAKLAAQAPLWEPGKASGYHAVTFGVLITEVLRRVTGKSLKQFVAEEIVAPLKADFQIGLQDKDFPRTSNVIGQKGEPPSLGALPEGSIPFKTLSNPKMYPNLLNMENIRKADLGSINGYTNARGMNRIYSVLSLGGEVNGVRLLSQKTLDLVFEKQSDGIDLAMGQPVSFGVGYALGGRGAAAFMPTGKIGLWGGWGGSLFVFDVDRKLTFTYAMNQMSHYTMALGREAEYLKTVYKALGVTV</sequence>
<dbReference type="AlphaFoldDB" id="A0A395P1B0"/>
<accession>A0A395P1B0</accession>
<name>A0A395P1B0_TRIAR</name>
<keyword evidence="3" id="KW-1185">Reference proteome</keyword>
<reference evidence="2 3" key="1">
    <citation type="journal article" date="2018" name="PLoS Pathog.">
        <title>Evolution of structural diversity of trichothecenes, a family of toxins produced by plant pathogenic and entomopathogenic fungi.</title>
        <authorList>
            <person name="Proctor R.H."/>
            <person name="McCormick S.P."/>
            <person name="Kim H.S."/>
            <person name="Cardoza R.E."/>
            <person name="Stanley A.M."/>
            <person name="Lindo L."/>
            <person name="Kelly A."/>
            <person name="Brown D.W."/>
            <person name="Lee T."/>
            <person name="Vaughan M.M."/>
            <person name="Alexander N.J."/>
            <person name="Busman M."/>
            <person name="Gutierrez S."/>
        </authorList>
    </citation>
    <scope>NUCLEOTIDE SEQUENCE [LARGE SCALE GENOMIC DNA]</scope>
    <source>
        <strain evidence="2 3">IBT 40837</strain>
    </source>
</reference>
<dbReference type="OrthoDB" id="5946976at2759"/>
<dbReference type="InterPro" id="IPR052907">
    <property type="entry name" value="Beta-lactamase/esterase"/>
</dbReference>
<dbReference type="PANTHER" id="PTHR43319:SF3">
    <property type="entry name" value="BETA-LACTAMASE-RELATED DOMAIN-CONTAINING PROTEIN"/>
    <property type="match status" value="1"/>
</dbReference>
<comment type="caution">
    <text evidence="2">The sequence shown here is derived from an EMBL/GenBank/DDBJ whole genome shotgun (WGS) entry which is preliminary data.</text>
</comment>
<dbReference type="EMBL" id="PXOA01000010">
    <property type="protein sequence ID" value="RFU82082.1"/>
    <property type="molecule type" value="Genomic_DNA"/>
</dbReference>
<dbReference type="Proteomes" id="UP000266272">
    <property type="component" value="Unassembled WGS sequence"/>
</dbReference>
<organism evidence="2 3">
    <name type="scientific">Trichoderma arundinaceum</name>
    <dbReference type="NCBI Taxonomy" id="490622"/>
    <lineage>
        <taxon>Eukaryota</taxon>
        <taxon>Fungi</taxon>
        <taxon>Dikarya</taxon>
        <taxon>Ascomycota</taxon>
        <taxon>Pezizomycotina</taxon>
        <taxon>Sordariomycetes</taxon>
        <taxon>Hypocreomycetidae</taxon>
        <taxon>Hypocreales</taxon>
        <taxon>Hypocreaceae</taxon>
        <taxon>Trichoderma</taxon>
    </lineage>
</organism>
<dbReference type="SUPFAM" id="SSF56601">
    <property type="entry name" value="beta-lactamase/transpeptidase-like"/>
    <property type="match status" value="1"/>
</dbReference>
<dbReference type="STRING" id="490622.A0A395P1B0"/>
<feature type="domain" description="Beta-lactamase-related" evidence="1">
    <location>
        <begin position="16"/>
        <end position="358"/>
    </location>
</feature>
<gene>
    <name evidence="2" type="ORF">TARUN_162</name>
</gene>
<dbReference type="PANTHER" id="PTHR43319">
    <property type="entry name" value="BETA-LACTAMASE-RELATED"/>
    <property type="match status" value="1"/>
</dbReference>
<evidence type="ECO:0000259" key="1">
    <source>
        <dbReference type="Pfam" id="PF00144"/>
    </source>
</evidence>
<dbReference type="Gene3D" id="3.40.710.10">
    <property type="entry name" value="DD-peptidase/beta-lactamase superfamily"/>
    <property type="match status" value="1"/>
</dbReference>